<comment type="function">
    <text evidence="3">Removes the formyl group from the N-terminal Met of newly synthesized proteins. Requires at least a dipeptide for an efficient rate of reaction. N-terminal L-methionine is a prerequisite for activity but the enzyme has broad specificity at other positions.</text>
</comment>
<name>W6RZN3_9CLOT</name>
<dbReference type="HAMAP" id="MF_00163">
    <property type="entry name" value="Pep_deformylase"/>
    <property type="match status" value="1"/>
</dbReference>
<dbReference type="OrthoDB" id="9784988at2"/>
<feature type="binding site" evidence="3">
    <location>
        <position position="130"/>
    </location>
    <ligand>
        <name>Fe cation</name>
        <dbReference type="ChEBI" id="CHEBI:24875"/>
    </ligand>
</feature>
<dbReference type="GO" id="GO:0046872">
    <property type="term" value="F:metal ion binding"/>
    <property type="evidence" value="ECO:0007669"/>
    <property type="project" value="UniProtKB-KW"/>
</dbReference>
<dbReference type="GO" id="GO:0042586">
    <property type="term" value="F:peptide deformylase activity"/>
    <property type="evidence" value="ECO:0007669"/>
    <property type="project" value="UniProtKB-UniRule"/>
</dbReference>
<evidence type="ECO:0000256" key="3">
    <source>
        <dbReference type="HAMAP-Rule" id="MF_00163"/>
    </source>
</evidence>
<sequence>MAIRNVRKIGDPLLRKKSKVVEKIDERTLILIEDMIDTMYEEDGVGLAAPQVGVLKRIVVIDIGDGPMVLINPEIIKTEGSYRDFEGCLSIPGESKEVDRPMKVWVKAQDENGKVRELVGEELLARAFCHEIDHLEGILFVDKAVESEE</sequence>
<evidence type="ECO:0000313" key="4">
    <source>
        <dbReference type="EMBL" id="CDM69079.1"/>
    </source>
</evidence>
<reference evidence="4 5" key="1">
    <citation type="submission" date="2013-11" db="EMBL/GenBank/DDBJ databases">
        <title>Complete genome sequence of Clostridum sp. M2/40.</title>
        <authorList>
            <person name="Wibberg D."/>
            <person name="Puehler A."/>
            <person name="Schlueter A."/>
        </authorList>
    </citation>
    <scope>NUCLEOTIDE SEQUENCE [LARGE SCALE GENOMIC DNA]</scope>
    <source>
        <strain evidence="5">M2/40</strain>
    </source>
</reference>
<dbReference type="NCBIfam" id="TIGR00079">
    <property type="entry name" value="pept_deformyl"/>
    <property type="match status" value="1"/>
</dbReference>
<gene>
    <name evidence="3 4" type="primary">def</name>
    <name evidence="4" type="ORF">CM240_1921</name>
</gene>
<dbReference type="HOGENOM" id="CLU_061901_4_2_9"/>
<dbReference type="PIRSF" id="PIRSF004749">
    <property type="entry name" value="Pep_def"/>
    <property type="match status" value="1"/>
</dbReference>
<keyword evidence="3" id="KW-0648">Protein biosynthesis</keyword>
<comment type="catalytic activity">
    <reaction evidence="3">
        <text>N-terminal N-formyl-L-methionyl-[peptide] + H2O = N-terminal L-methionyl-[peptide] + formate</text>
        <dbReference type="Rhea" id="RHEA:24420"/>
        <dbReference type="Rhea" id="RHEA-COMP:10639"/>
        <dbReference type="Rhea" id="RHEA-COMP:10640"/>
        <dbReference type="ChEBI" id="CHEBI:15377"/>
        <dbReference type="ChEBI" id="CHEBI:15740"/>
        <dbReference type="ChEBI" id="CHEBI:49298"/>
        <dbReference type="ChEBI" id="CHEBI:64731"/>
        <dbReference type="EC" id="3.5.1.88"/>
    </reaction>
</comment>
<protein>
    <recommendedName>
        <fullName evidence="3">Peptide deformylase</fullName>
        <shortName evidence="3">PDF</shortName>
        <ecNumber evidence="3">3.5.1.88</ecNumber>
    </recommendedName>
    <alternativeName>
        <fullName evidence="3">Polypeptide deformylase</fullName>
    </alternativeName>
</protein>
<evidence type="ECO:0000256" key="2">
    <source>
        <dbReference type="ARBA" id="ARBA00023004"/>
    </source>
</evidence>
<accession>W6RZN3</accession>
<evidence type="ECO:0000313" key="5">
    <source>
        <dbReference type="Proteomes" id="UP000019426"/>
    </source>
</evidence>
<dbReference type="EMBL" id="HG917868">
    <property type="protein sequence ID" value="CDM69079.1"/>
    <property type="molecule type" value="Genomic_DNA"/>
</dbReference>
<dbReference type="GO" id="GO:0006412">
    <property type="term" value="P:translation"/>
    <property type="evidence" value="ECO:0007669"/>
    <property type="project" value="UniProtKB-UniRule"/>
</dbReference>
<keyword evidence="2 3" id="KW-0408">Iron</keyword>
<dbReference type="CDD" id="cd00487">
    <property type="entry name" value="Pep_deformylase"/>
    <property type="match status" value="1"/>
</dbReference>
<organism evidence="4 5">
    <name type="scientific">Clostridium bornimense</name>
    <dbReference type="NCBI Taxonomy" id="1216932"/>
    <lineage>
        <taxon>Bacteria</taxon>
        <taxon>Bacillati</taxon>
        <taxon>Bacillota</taxon>
        <taxon>Clostridia</taxon>
        <taxon>Eubacteriales</taxon>
        <taxon>Clostridiaceae</taxon>
        <taxon>Clostridium</taxon>
    </lineage>
</organism>
<dbReference type="KEGG" id="clt:CM240_1921"/>
<dbReference type="EC" id="3.5.1.88" evidence="3"/>
<keyword evidence="3 4" id="KW-0378">Hydrolase</keyword>
<feature type="binding site" evidence="3">
    <location>
        <position position="134"/>
    </location>
    <ligand>
        <name>Fe cation</name>
        <dbReference type="ChEBI" id="CHEBI:24875"/>
    </ligand>
</feature>
<proteinExistence type="inferred from homology"/>
<dbReference type="InterPro" id="IPR023635">
    <property type="entry name" value="Peptide_deformylase"/>
</dbReference>
<dbReference type="InterPro" id="IPR036821">
    <property type="entry name" value="Peptide_deformylase_sf"/>
</dbReference>
<evidence type="ECO:0000256" key="1">
    <source>
        <dbReference type="ARBA" id="ARBA00010759"/>
    </source>
</evidence>
<dbReference type="RefSeq" id="WP_044038740.1">
    <property type="nucleotide sequence ID" value="NZ_HG917868.1"/>
</dbReference>
<keyword evidence="5" id="KW-1185">Reference proteome</keyword>
<comment type="similarity">
    <text evidence="1 3">Belongs to the polypeptide deformylase family.</text>
</comment>
<dbReference type="Pfam" id="PF01327">
    <property type="entry name" value="Pep_deformylase"/>
    <property type="match status" value="1"/>
</dbReference>
<feature type="active site" evidence="3">
    <location>
        <position position="131"/>
    </location>
</feature>
<dbReference type="PATRIC" id="fig|1216932.3.peg.1920"/>
<dbReference type="eggNOG" id="COG0242">
    <property type="taxonomic scope" value="Bacteria"/>
</dbReference>
<dbReference type="PANTHER" id="PTHR10458">
    <property type="entry name" value="PEPTIDE DEFORMYLASE"/>
    <property type="match status" value="1"/>
</dbReference>
<dbReference type="PANTHER" id="PTHR10458:SF22">
    <property type="entry name" value="PEPTIDE DEFORMYLASE"/>
    <property type="match status" value="1"/>
</dbReference>
<dbReference type="NCBIfam" id="NF001159">
    <property type="entry name" value="PRK00150.1-3"/>
    <property type="match status" value="1"/>
</dbReference>
<dbReference type="AlphaFoldDB" id="W6RZN3"/>
<keyword evidence="3" id="KW-0479">Metal-binding</keyword>
<comment type="cofactor">
    <cofactor evidence="3">
        <name>Fe(2+)</name>
        <dbReference type="ChEBI" id="CHEBI:29033"/>
    </cofactor>
    <text evidence="3">Binds 1 Fe(2+) ion.</text>
</comment>
<dbReference type="Gene3D" id="3.90.45.10">
    <property type="entry name" value="Peptide deformylase"/>
    <property type="match status" value="1"/>
</dbReference>
<dbReference type="SUPFAM" id="SSF56420">
    <property type="entry name" value="Peptide deformylase"/>
    <property type="match status" value="1"/>
</dbReference>
<dbReference type="STRING" id="1216932.CM240_1921"/>
<dbReference type="Proteomes" id="UP000019426">
    <property type="component" value="Chromosome M2/40_rep1"/>
</dbReference>
<dbReference type="PRINTS" id="PR01576">
    <property type="entry name" value="PDEFORMYLASE"/>
</dbReference>
<feature type="binding site" evidence="3">
    <location>
        <position position="88"/>
    </location>
    <ligand>
        <name>Fe cation</name>
        <dbReference type="ChEBI" id="CHEBI:24875"/>
    </ligand>
</feature>